<dbReference type="EMBL" id="CP009961">
    <property type="protein sequence ID" value="AKG38661.1"/>
    <property type="molecule type" value="Genomic_DNA"/>
</dbReference>
<accession>A0A0F7CL23</accession>
<name>A0A0F7CL23_9CREN</name>
<dbReference type="HOGENOM" id="CLU_144724_1_1_2"/>
<keyword evidence="4 5" id="KW-0472">Membrane</keyword>
<evidence type="ECO:0000313" key="6">
    <source>
        <dbReference type="EMBL" id="AKG38661.1"/>
    </source>
</evidence>
<evidence type="ECO:0000313" key="7">
    <source>
        <dbReference type="Proteomes" id="UP000067434"/>
    </source>
</evidence>
<dbReference type="PATRIC" id="fig|1550241.5.peg.916"/>
<dbReference type="GO" id="GO:0016020">
    <property type="term" value="C:membrane"/>
    <property type="evidence" value="ECO:0007669"/>
    <property type="project" value="UniProtKB-SubCell"/>
</dbReference>
<dbReference type="GeneID" id="25401428"/>
<dbReference type="Gene3D" id="1.10.287.3510">
    <property type="match status" value="1"/>
</dbReference>
<dbReference type="KEGG" id="thf:MA03_04315"/>
<dbReference type="Proteomes" id="UP000067434">
    <property type="component" value="Chromosome"/>
</dbReference>
<sequence>MIMESLLVVSAILIQAGAFGAISSRSAVKVLISLEVMFNGVLLAVLALSTRSPELASSLAILAISLSSVEVGVLVSIFVLLFRRLKHVDVYQVPGLRGEEVE</sequence>
<dbReference type="STRING" id="1550241.MA03_04315"/>
<feature type="transmembrane region" description="Helical" evidence="5">
    <location>
        <begin position="30"/>
        <end position="48"/>
    </location>
</feature>
<evidence type="ECO:0000256" key="3">
    <source>
        <dbReference type="ARBA" id="ARBA00022989"/>
    </source>
</evidence>
<proteinExistence type="inferred from homology"/>
<evidence type="ECO:0000256" key="4">
    <source>
        <dbReference type="ARBA" id="ARBA00023136"/>
    </source>
</evidence>
<keyword evidence="2 5" id="KW-0812">Transmembrane</keyword>
<keyword evidence="7" id="KW-1185">Reference proteome</keyword>
<dbReference type="GO" id="GO:0016651">
    <property type="term" value="F:oxidoreductase activity, acting on NAD(P)H"/>
    <property type="evidence" value="ECO:0007669"/>
    <property type="project" value="InterPro"/>
</dbReference>
<evidence type="ECO:0000256" key="5">
    <source>
        <dbReference type="SAM" id="Phobius"/>
    </source>
</evidence>
<dbReference type="HAMAP" id="MF_01456">
    <property type="entry name" value="NDH1_NuoK"/>
    <property type="match status" value="1"/>
</dbReference>
<gene>
    <name evidence="6" type="ORF">MA03_04315</name>
</gene>
<feature type="transmembrane region" description="Helical" evidence="5">
    <location>
        <begin position="60"/>
        <end position="82"/>
    </location>
</feature>
<evidence type="ECO:0000256" key="1">
    <source>
        <dbReference type="ARBA" id="ARBA00004141"/>
    </source>
</evidence>
<dbReference type="InterPro" id="IPR001133">
    <property type="entry name" value="NADH_UbQ_OxRdtase_chain4L/K"/>
</dbReference>
<dbReference type="InterPro" id="IPR039428">
    <property type="entry name" value="NUOK/Mnh_C1-like"/>
</dbReference>
<dbReference type="AlphaFoldDB" id="A0A0F7CL23"/>
<reference evidence="6 7" key="1">
    <citation type="journal article" date="2015" name="Stand. Genomic Sci.">
        <title>Complete genome sequence of and proposal of Thermofilum uzonense sp. nov. a novel hyperthermophilic crenarchaeon and emended description of the genus Thermofilum.</title>
        <authorList>
            <person name="Toshchakov S.V."/>
            <person name="Korzhenkov A.A."/>
            <person name="Samarov N.I."/>
            <person name="Mazunin I.O."/>
            <person name="Mozhey O.I."/>
            <person name="Shmyr I.S."/>
            <person name="Derbikova K.S."/>
            <person name="Taranov E.A."/>
            <person name="Dominova I.N."/>
            <person name="Bonch-Osmolovskaya E.A."/>
            <person name="Patrushev M.V."/>
            <person name="Podosokorskaya O.A."/>
            <person name="Kublanov I.V."/>
        </authorList>
    </citation>
    <scope>NUCLEOTIDE SEQUENCE [LARGE SCALE GENOMIC DNA]</scope>
    <source>
        <strain evidence="6 7">1807-2</strain>
    </source>
</reference>
<dbReference type="Pfam" id="PF00420">
    <property type="entry name" value="Oxidored_q2"/>
    <property type="match status" value="1"/>
</dbReference>
<comment type="subcellular location">
    <subcellularLocation>
        <location evidence="1">Membrane</location>
        <topology evidence="1">Multi-pass membrane protein</topology>
    </subcellularLocation>
</comment>
<evidence type="ECO:0008006" key="8">
    <source>
        <dbReference type="Google" id="ProtNLM"/>
    </source>
</evidence>
<keyword evidence="3 5" id="KW-1133">Transmembrane helix</keyword>
<evidence type="ECO:0000256" key="2">
    <source>
        <dbReference type="ARBA" id="ARBA00022692"/>
    </source>
</evidence>
<dbReference type="RefSeq" id="WP_052884098.1">
    <property type="nucleotide sequence ID" value="NZ_CP009961.1"/>
</dbReference>
<dbReference type="OrthoDB" id="31474at2157"/>
<organism evidence="6 7">
    <name type="scientific">Infirmifilum uzonense</name>
    <dbReference type="NCBI Taxonomy" id="1550241"/>
    <lineage>
        <taxon>Archaea</taxon>
        <taxon>Thermoproteota</taxon>
        <taxon>Thermoprotei</taxon>
        <taxon>Thermofilales</taxon>
        <taxon>Thermofilaceae</taxon>
        <taxon>Infirmifilum</taxon>
    </lineage>
</organism>
<protein>
    <recommendedName>
        <fullName evidence="8">NADH-quinone oxidoreductase subunit K</fullName>
    </recommendedName>
</protein>
<dbReference type="GO" id="GO:0042773">
    <property type="term" value="P:ATP synthesis coupled electron transport"/>
    <property type="evidence" value="ECO:0007669"/>
    <property type="project" value="InterPro"/>
</dbReference>